<dbReference type="InterPro" id="IPR004113">
    <property type="entry name" value="FAD-bd_oxidored_4_C"/>
</dbReference>
<sequence>MPEKSSLVRNLESILGKDRVISHPTELLVYECDGLTLSKYGADAVVLPKSTEEVAEIVKSCVQHETPFLARGSGTGLSGGAVAAEGGVIIQMSKMDSILEVNYDNEIAVIQPGVINLDLSDATSSNGYHYAPDPSSQKACTIGGNVAENAGGPHTLKYGVTANHILGLTMVMPDGEITKLGGRSEDSTGYDLVGLFVGSEGTLGIATEITVKLTRNPEAVKTFLASYQSVQDASNSVSNLISAGIIPAALELIDNLVIQAVESHLKVGFPLDVAAILLIEIDGLSSTLTDQTQKIHKICYKSGATNFQEAKSEEERQRLWRGRKEAIGAIGKMTPAFYTNDGVVPRSKLPEILQFNVEAGERNGLRIGHLCHAGDGNIHPTIFYDPDDENQVKAAADTSREILQKCIDLGGALSGEHGIGTEKLNAFKFMFSDDDEAQMLSVRS</sequence>
<dbReference type="Gene3D" id="3.30.43.10">
    <property type="entry name" value="Uridine Diphospho-n-acetylenolpyruvylglucosamine Reductase, domain 2"/>
    <property type="match status" value="1"/>
</dbReference>
<dbReference type="InterPro" id="IPR051914">
    <property type="entry name" value="FAD-linked_OxidoTrans_Type4"/>
</dbReference>
<feature type="non-terminal residue" evidence="4">
    <location>
        <position position="444"/>
    </location>
</feature>
<dbReference type="Gene3D" id="3.30.465.10">
    <property type="match status" value="1"/>
</dbReference>
<accession>A0A381WXU4</accession>
<keyword evidence="2" id="KW-0274">FAD</keyword>
<dbReference type="SUPFAM" id="SSF55103">
    <property type="entry name" value="FAD-linked oxidases, C-terminal domain"/>
    <property type="match status" value="1"/>
</dbReference>
<feature type="domain" description="FAD-binding PCMH-type" evidence="3">
    <location>
        <begin position="38"/>
        <end position="216"/>
    </location>
</feature>
<dbReference type="GO" id="GO:0071949">
    <property type="term" value="F:FAD binding"/>
    <property type="evidence" value="ECO:0007669"/>
    <property type="project" value="InterPro"/>
</dbReference>
<dbReference type="EMBL" id="UINC01013083">
    <property type="protein sequence ID" value="SVA56737.1"/>
    <property type="molecule type" value="Genomic_DNA"/>
</dbReference>
<dbReference type="InterPro" id="IPR016169">
    <property type="entry name" value="FAD-bd_PCMH_sub2"/>
</dbReference>
<dbReference type="InterPro" id="IPR016164">
    <property type="entry name" value="FAD-linked_Oxase-like_C"/>
</dbReference>
<dbReference type="InterPro" id="IPR036318">
    <property type="entry name" value="FAD-bd_PCMH-like_sf"/>
</dbReference>
<dbReference type="PROSITE" id="PS51387">
    <property type="entry name" value="FAD_PCMH"/>
    <property type="match status" value="1"/>
</dbReference>
<proteinExistence type="predicted"/>
<evidence type="ECO:0000256" key="1">
    <source>
        <dbReference type="ARBA" id="ARBA00022630"/>
    </source>
</evidence>
<reference evidence="4" key="1">
    <citation type="submission" date="2018-05" db="EMBL/GenBank/DDBJ databases">
        <authorList>
            <person name="Lanie J.A."/>
            <person name="Ng W.-L."/>
            <person name="Kazmierczak K.M."/>
            <person name="Andrzejewski T.M."/>
            <person name="Davidsen T.M."/>
            <person name="Wayne K.J."/>
            <person name="Tettelin H."/>
            <person name="Glass J.I."/>
            <person name="Rusch D."/>
            <person name="Podicherti R."/>
            <person name="Tsui H.-C.T."/>
            <person name="Winkler M.E."/>
        </authorList>
    </citation>
    <scope>NUCLEOTIDE SEQUENCE</scope>
</reference>
<dbReference type="InterPro" id="IPR006094">
    <property type="entry name" value="Oxid_FAD_bind_N"/>
</dbReference>
<dbReference type="PANTHER" id="PTHR42934:SF1">
    <property type="entry name" value="GLYCOLATE OXIDASE SUBUNIT GLCD"/>
    <property type="match status" value="1"/>
</dbReference>
<dbReference type="InterPro" id="IPR016167">
    <property type="entry name" value="FAD-bd_PCMH_sub1"/>
</dbReference>
<dbReference type="Gene3D" id="3.30.70.2190">
    <property type="match status" value="1"/>
</dbReference>
<evidence type="ECO:0000256" key="2">
    <source>
        <dbReference type="ARBA" id="ARBA00022827"/>
    </source>
</evidence>
<dbReference type="SUPFAM" id="SSF56176">
    <property type="entry name" value="FAD-binding/transporter-associated domain-like"/>
    <property type="match status" value="1"/>
</dbReference>
<protein>
    <recommendedName>
        <fullName evidence="3">FAD-binding PCMH-type domain-containing protein</fullName>
    </recommendedName>
</protein>
<dbReference type="Pfam" id="PF01565">
    <property type="entry name" value="FAD_binding_4"/>
    <property type="match status" value="1"/>
</dbReference>
<dbReference type="InterPro" id="IPR016166">
    <property type="entry name" value="FAD-bd_PCMH"/>
</dbReference>
<keyword evidence="1" id="KW-0285">Flavoprotein</keyword>
<name>A0A381WXU4_9ZZZZ</name>
<dbReference type="GO" id="GO:0003824">
    <property type="term" value="F:catalytic activity"/>
    <property type="evidence" value="ECO:0007669"/>
    <property type="project" value="InterPro"/>
</dbReference>
<gene>
    <name evidence="4" type="ORF">METZ01_LOCUS109591</name>
</gene>
<dbReference type="Gene3D" id="3.30.70.2740">
    <property type="match status" value="1"/>
</dbReference>
<dbReference type="PANTHER" id="PTHR42934">
    <property type="entry name" value="GLYCOLATE OXIDASE SUBUNIT GLCD"/>
    <property type="match status" value="1"/>
</dbReference>
<evidence type="ECO:0000259" key="3">
    <source>
        <dbReference type="PROSITE" id="PS51387"/>
    </source>
</evidence>
<evidence type="ECO:0000313" key="4">
    <source>
        <dbReference type="EMBL" id="SVA56737.1"/>
    </source>
</evidence>
<dbReference type="AlphaFoldDB" id="A0A381WXU4"/>
<dbReference type="Pfam" id="PF02913">
    <property type="entry name" value="FAD-oxidase_C"/>
    <property type="match status" value="1"/>
</dbReference>
<organism evidence="4">
    <name type="scientific">marine metagenome</name>
    <dbReference type="NCBI Taxonomy" id="408172"/>
    <lineage>
        <taxon>unclassified sequences</taxon>
        <taxon>metagenomes</taxon>
        <taxon>ecological metagenomes</taxon>
    </lineage>
</organism>